<feature type="domain" description="Yippee" evidence="1">
    <location>
        <begin position="12"/>
        <end position="56"/>
    </location>
</feature>
<dbReference type="Gramene" id="KMS95983">
    <property type="protein sequence ID" value="KMS95983"/>
    <property type="gene ID" value="BVRB_003430"/>
</dbReference>
<keyword evidence="3" id="KW-1185">Reference proteome</keyword>
<evidence type="ECO:0000313" key="3">
    <source>
        <dbReference type="Proteomes" id="UP000035740"/>
    </source>
</evidence>
<dbReference type="EMBL" id="KQ090420">
    <property type="protein sequence ID" value="KMS95983.1"/>
    <property type="molecule type" value="Genomic_DNA"/>
</dbReference>
<sequence>MRRLFVVHLKGKIYSCKHCRTHLAISEDIVSKNKFVERIAGELTFFDIGNFNLPGI</sequence>
<accession>A0A0J8B7P1</accession>
<protein>
    <recommendedName>
        <fullName evidence="1">Yippee domain-containing protein</fullName>
    </recommendedName>
</protein>
<organism evidence="2 3">
    <name type="scientific">Beta vulgaris subsp. vulgaris</name>
    <name type="common">Beet</name>
    <dbReference type="NCBI Taxonomy" id="3555"/>
    <lineage>
        <taxon>Eukaryota</taxon>
        <taxon>Viridiplantae</taxon>
        <taxon>Streptophyta</taxon>
        <taxon>Embryophyta</taxon>
        <taxon>Tracheophyta</taxon>
        <taxon>Spermatophyta</taxon>
        <taxon>Magnoliopsida</taxon>
        <taxon>eudicotyledons</taxon>
        <taxon>Gunneridae</taxon>
        <taxon>Pentapetalae</taxon>
        <taxon>Caryophyllales</taxon>
        <taxon>Chenopodiaceae</taxon>
        <taxon>Betoideae</taxon>
        <taxon>Beta</taxon>
    </lineage>
</organism>
<evidence type="ECO:0000259" key="1">
    <source>
        <dbReference type="PROSITE" id="PS51792"/>
    </source>
</evidence>
<dbReference type="AlphaFoldDB" id="A0A0J8B7P1"/>
<reference evidence="2 3" key="1">
    <citation type="journal article" date="2014" name="Nature">
        <title>The genome of the recently domesticated crop plant sugar beet (Beta vulgaris).</title>
        <authorList>
            <person name="Dohm J.C."/>
            <person name="Minoche A.E."/>
            <person name="Holtgrawe D."/>
            <person name="Capella-Gutierrez S."/>
            <person name="Zakrzewski F."/>
            <person name="Tafer H."/>
            <person name="Rupp O."/>
            <person name="Sorensen T.R."/>
            <person name="Stracke R."/>
            <person name="Reinhardt R."/>
            <person name="Goesmann A."/>
            <person name="Kraft T."/>
            <person name="Schulz B."/>
            <person name="Stadler P.F."/>
            <person name="Schmidt T."/>
            <person name="Gabaldon T."/>
            <person name="Lehrach H."/>
            <person name="Weisshaar B."/>
            <person name="Himmelbauer H."/>
        </authorList>
    </citation>
    <scope>NUCLEOTIDE SEQUENCE [LARGE SCALE GENOMIC DNA]</scope>
    <source>
        <tissue evidence="2">Taproot</tissue>
    </source>
</reference>
<proteinExistence type="predicted"/>
<dbReference type="PROSITE" id="PS51792">
    <property type="entry name" value="YIPPEE"/>
    <property type="match status" value="1"/>
</dbReference>
<evidence type="ECO:0000313" key="2">
    <source>
        <dbReference type="EMBL" id="KMS95983.1"/>
    </source>
</evidence>
<dbReference type="Proteomes" id="UP000035740">
    <property type="component" value="Unassembled WGS sequence"/>
</dbReference>
<dbReference type="OrthoDB" id="1736400at2759"/>
<dbReference type="InterPro" id="IPR034751">
    <property type="entry name" value="Yippee"/>
</dbReference>
<name>A0A0J8B7P1_BETVV</name>
<gene>
    <name evidence="2" type="ORF">BVRB_003430</name>
</gene>